<evidence type="ECO:0000256" key="4">
    <source>
        <dbReference type="ARBA" id="ARBA00022989"/>
    </source>
</evidence>
<dbReference type="SUPFAM" id="SSF103473">
    <property type="entry name" value="MFS general substrate transporter"/>
    <property type="match status" value="1"/>
</dbReference>
<feature type="transmembrane region" description="Helical" evidence="6">
    <location>
        <begin position="139"/>
        <end position="158"/>
    </location>
</feature>
<feature type="transmembrane region" description="Helical" evidence="6">
    <location>
        <begin position="47"/>
        <end position="65"/>
    </location>
</feature>
<keyword evidence="9" id="KW-1185">Reference proteome</keyword>
<dbReference type="OrthoDB" id="9814001at2"/>
<dbReference type="CDD" id="cd17489">
    <property type="entry name" value="MFS_YfcJ_like"/>
    <property type="match status" value="1"/>
</dbReference>
<evidence type="ECO:0000256" key="5">
    <source>
        <dbReference type="ARBA" id="ARBA00023136"/>
    </source>
</evidence>
<feature type="transmembrane region" description="Helical" evidence="6">
    <location>
        <begin position="106"/>
        <end position="127"/>
    </location>
</feature>
<keyword evidence="5 6" id="KW-0472">Membrane</keyword>
<feature type="transmembrane region" description="Helical" evidence="6">
    <location>
        <begin position="273"/>
        <end position="293"/>
    </location>
</feature>
<dbReference type="PANTHER" id="PTHR23531">
    <property type="entry name" value="QUINOLENE RESISTANCE PROTEIN NORA"/>
    <property type="match status" value="1"/>
</dbReference>
<sequence length="403" mass="43977">MSKEALWTKGFISIWISNFFLFLTFYYLLVSLPIYAINHLHGHQASAGLIVTIFLISAIVIRPFAGNFMQKIGKKPIFIVALVLFLIGTLLYFLPQSVGGLLLVRAFHGIGFGIATTATGTIVADLIPNSRRGEGMGYYSMSMNLAMVIGPFLGLMAINSWGVQLLFIIASICALLSLGTGIAIRLPKQENRQVHAHAKQKHTFKWSNIFEPSALSISFVAALFGIAYSSILSFVSVYANAKGLASVSGYFFVVYAVLMLMARPFTGRWFDRYGANIIIYPCIVLFAVGMFILSGMHTAGLFLVAAGLIGIGYGTLFPSFQTIAIQSAEPQRRGLATATFLSLFDSGIGIGSFLVGFIGDKIGFSSLYFYTSIYILLGLVVYYFMYGKKVKQNVGELAEKKVG</sequence>
<name>A0A2N0Z194_9BACI</name>
<evidence type="ECO:0000256" key="1">
    <source>
        <dbReference type="ARBA" id="ARBA00004651"/>
    </source>
</evidence>
<feature type="transmembrane region" description="Helical" evidence="6">
    <location>
        <begin position="214"/>
        <end position="238"/>
    </location>
</feature>
<keyword evidence="4 6" id="KW-1133">Transmembrane helix</keyword>
<evidence type="ECO:0000256" key="2">
    <source>
        <dbReference type="ARBA" id="ARBA00022448"/>
    </source>
</evidence>
<feature type="transmembrane region" description="Helical" evidence="6">
    <location>
        <begin position="244"/>
        <end position="261"/>
    </location>
</feature>
<dbReference type="InterPro" id="IPR036259">
    <property type="entry name" value="MFS_trans_sf"/>
</dbReference>
<dbReference type="GO" id="GO:0005886">
    <property type="term" value="C:plasma membrane"/>
    <property type="evidence" value="ECO:0007669"/>
    <property type="project" value="UniProtKB-SubCell"/>
</dbReference>
<gene>
    <name evidence="8" type="ORF">CWS01_12605</name>
</gene>
<proteinExistence type="predicted"/>
<feature type="transmembrane region" description="Helical" evidence="6">
    <location>
        <begin position="164"/>
        <end position="184"/>
    </location>
</feature>
<evidence type="ECO:0000313" key="8">
    <source>
        <dbReference type="EMBL" id="PKG23286.1"/>
    </source>
</evidence>
<evidence type="ECO:0000256" key="3">
    <source>
        <dbReference type="ARBA" id="ARBA00022692"/>
    </source>
</evidence>
<evidence type="ECO:0000256" key="6">
    <source>
        <dbReference type="SAM" id="Phobius"/>
    </source>
</evidence>
<feature type="transmembrane region" description="Helical" evidence="6">
    <location>
        <begin position="299"/>
        <end position="323"/>
    </location>
</feature>
<dbReference type="InterPro" id="IPR011701">
    <property type="entry name" value="MFS"/>
</dbReference>
<dbReference type="Pfam" id="PF07690">
    <property type="entry name" value="MFS_1"/>
    <property type="match status" value="1"/>
</dbReference>
<dbReference type="PROSITE" id="PS50850">
    <property type="entry name" value="MFS"/>
    <property type="match status" value="1"/>
</dbReference>
<evidence type="ECO:0000259" key="7">
    <source>
        <dbReference type="PROSITE" id="PS50850"/>
    </source>
</evidence>
<reference evidence="8 9" key="1">
    <citation type="journal article" date="2003" name="Int. J. Syst. Evol. Microbiol.">
        <title>Bacillus nealsonii sp. nov., isolated from a spacecraft-assembly facility, whose spores are gamma-radiation resistant.</title>
        <authorList>
            <person name="Venkateswaran K."/>
            <person name="Kempf M."/>
            <person name="Chen F."/>
            <person name="Satomi M."/>
            <person name="Nicholson W."/>
            <person name="Kern R."/>
        </authorList>
    </citation>
    <scope>NUCLEOTIDE SEQUENCE [LARGE SCALE GENOMIC DNA]</scope>
    <source>
        <strain evidence="8 9">FO-92</strain>
    </source>
</reference>
<dbReference type="PANTHER" id="PTHR23531:SF2">
    <property type="entry name" value="PERMEASE"/>
    <property type="match status" value="1"/>
</dbReference>
<accession>A0A2N0Z194</accession>
<dbReference type="RefSeq" id="WP_101177559.1">
    <property type="nucleotide sequence ID" value="NZ_PISE01000026.1"/>
</dbReference>
<feature type="transmembrane region" description="Helical" evidence="6">
    <location>
        <begin position="12"/>
        <end position="35"/>
    </location>
</feature>
<keyword evidence="3 6" id="KW-0812">Transmembrane</keyword>
<dbReference type="AlphaFoldDB" id="A0A2N0Z194"/>
<dbReference type="EMBL" id="PISE01000026">
    <property type="protein sequence ID" value="PKG23286.1"/>
    <property type="molecule type" value="Genomic_DNA"/>
</dbReference>
<keyword evidence="2" id="KW-0813">Transport</keyword>
<comment type="subcellular location">
    <subcellularLocation>
        <location evidence="1">Cell membrane</location>
        <topology evidence="1">Multi-pass membrane protein</topology>
    </subcellularLocation>
</comment>
<feature type="transmembrane region" description="Helical" evidence="6">
    <location>
        <begin position="77"/>
        <end position="94"/>
    </location>
</feature>
<protein>
    <submittedName>
        <fullName evidence="8">MFS transporter</fullName>
    </submittedName>
</protein>
<dbReference type="GO" id="GO:0022857">
    <property type="term" value="F:transmembrane transporter activity"/>
    <property type="evidence" value="ECO:0007669"/>
    <property type="project" value="InterPro"/>
</dbReference>
<dbReference type="InterPro" id="IPR052714">
    <property type="entry name" value="MFS_Exporter"/>
</dbReference>
<organism evidence="8 9">
    <name type="scientific">Niallia nealsonii</name>
    <dbReference type="NCBI Taxonomy" id="115979"/>
    <lineage>
        <taxon>Bacteria</taxon>
        <taxon>Bacillati</taxon>
        <taxon>Bacillota</taxon>
        <taxon>Bacilli</taxon>
        <taxon>Bacillales</taxon>
        <taxon>Bacillaceae</taxon>
        <taxon>Niallia</taxon>
    </lineage>
</organism>
<feature type="transmembrane region" description="Helical" evidence="6">
    <location>
        <begin position="335"/>
        <end position="355"/>
    </location>
</feature>
<dbReference type="InterPro" id="IPR020846">
    <property type="entry name" value="MFS_dom"/>
</dbReference>
<comment type="caution">
    <text evidence="8">The sequence shown here is derived from an EMBL/GenBank/DDBJ whole genome shotgun (WGS) entry which is preliminary data.</text>
</comment>
<evidence type="ECO:0000313" key="9">
    <source>
        <dbReference type="Proteomes" id="UP000233375"/>
    </source>
</evidence>
<feature type="transmembrane region" description="Helical" evidence="6">
    <location>
        <begin position="367"/>
        <end position="385"/>
    </location>
</feature>
<dbReference type="Gene3D" id="1.20.1250.20">
    <property type="entry name" value="MFS general substrate transporter like domains"/>
    <property type="match status" value="1"/>
</dbReference>
<feature type="domain" description="Major facilitator superfamily (MFS) profile" evidence="7">
    <location>
        <begin position="10"/>
        <end position="390"/>
    </location>
</feature>
<dbReference type="Proteomes" id="UP000233375">
    <property type="component" value="Unassembled WGS sequence"/>
</dbReference>